<dbReference type="AlphaFoldDB" id="A0A4C2A2Q9"/>
<keyword evidence="3" id="KW-1185">Reference proteome</keyword>
<evidence type="ECO:0000313" key="3">
    <source>
        <dbReference type="Proteomes" id="UP000299102"/>
    </source>
</evidence>
<comment type="caution">
    <text evidence="2">The sequence shown here is derived from an EMBL/GenBank/DDBJ whole genome shotgun (WGS) entry which is preliminary data.</text>
</comment>
<dbReference type="EMBL" id="BGZK01002382">
    <property type="protein sequence ID" value="GBP93469.1"/>
    <property type="molecule type" value="Genomic_DNA"/>
</dbReference>
<evidence type="ECO:0000256" key="1">
    <source>
        <dbReference type="SAM" id="MobiDB-lite"/>
    </source>
</evidence>
<name>A0A4C2A2Q9_EUMVA</name>
<gene>
    <name evidence="2" type="ORF">EVAR_68706_1</name>
</gene>
<feature type="compositionally biased region" description="Basic and acidic residues" evidence="1">
    <location>
        <begin position="17"/>
        <end position="32"/>
    </location>
</feature>
<accession>A0A4C2A2Q9</accession>
<protein>
    <submittedName>
        <fullName evidence="2">Uncharacterized protein</fullName>
    </submittedName>
</protein>
<evidence type="ECO:0000313" key="2">
    <source>
        <dbReference type="EMBL" id="GBP93469.1"/>
    </source>
</evidence>
<feature type="region of interest" description="Disordered" evidence="1">
    <location>
        <begin position="1"/>
        <end position="39"/>
    </location>
</feature>
<dbReference type="Proteomes" id="UP000299102">
    <property type="component" value="Unassembled WGS sequence"/>
</dbReference>
<sequence length="104" mass="12025">MRFATKSATKIGAYSETNERREQDRNQNREPDSDLPNTNVVIKKQLHEPHSRRTLVALKPRSLHTTAGAHAPALRRRLSLPERLCYFAGVITRPFKTPLRKRRP</sequence>
<proteinExistence type="predicted"/>
<reference evidence="2 3" key="1">
    <citation type="journal article" date="2019" name="Commun. Biol.">
        <title>The bagworm genome reveals a unique fibroin gene that provides high tensile strength.</title>
        <authorList>
            <person name="Kono N."/>
            <person name="Nakamura H."/>
            <person name="Ohtoshi R."/>
            <person name="Tomita M."/>
            <person name="Numata K."/>
            <person name="Arakawa K."/>
        </authorList>
    </citation>
    <scope>NUCLEOTIDE SEQUENCE [LARGE SCALE GENOMIC DNA]</scope>
</reference>
<organism evidence="2 3">
    <name type="scientific">Eumeta variegata</name>
    <name type="common">Bagworm moth</name>
    <name type="synonym">Eumeta japonica</name>
    <dbReference type="NCBI Taxonomy" id="151549"/>
    <lineage>
        <taxon>Eukaryota</taxon>
        <taxon>Metazoa</taxon>
        <taxon>Ecdysozoa</taxon>
        <taxon>Arthropoda</taxon>
        <taxon>Hexapoda</taxon>
        <taxon>Insecta</taxon>
        <taxon>Pterygota</taxon>
        <taxon>Neoptera</taxon>
        <taxon>Endopterygota</taxon>
        <taxon>Lepidoptera</taxon>
        <taxon>Glossata</taxon>
        <taxon>Ditrysia</taxon>
        <taxon>Tineoidea</taxon>
        <taxon>Psychidae</taxon>
        <taxon>Oiketicinae</taxon>
        <taxon>Eumeta</taxon>
    </lineage>
</organism>